<dbReference type="GO" id="GO:0006351">
    <property type="term" value="P:DNA-templated transcription"/>
    <property type="evidence" value="ECO:0007669"/>
    <property type="project" value="TreeGrafter"/>
</dbReference>
<dbReference type="Gene3D" id="3.40.190.10">
    <property type="entry name" value="Periplasmic binding protein-like II"/>
    <property type="match status" value="2"/>
</dbReference>
<dbReference type="RefSeq" id="WP_149436921.1">
    <property type="nucleotide sequence ID" value="NZ_VTPX01000014.1"/>
</dbReference>
<dbReference type="InterPro" id="IPR000847">
    <property type="entry name" value="LysR_HTH_N"/>
</dbReference>
<evidence type="ECO:0000313" key="6">
    <source>
        <dbReference type="EMBL" id="KAA0015993.1"/>
    </source>
</evidence>
<gene>
    <name evidence="6" type="ORF">F0A16_18305</name>
</gene>
<keyword evidence="4" id="KW-0804">Transcription</keyword>
<dbReference type="GO" id="GO:0043565">
    <property type="term" value="F:sequence-specific DNA binding"/>
    <property type="evidence" value="ECO:0007669"/>
    <property type="project" value="TreeGrafter"/>
</dbReference>
<evidence type="ECO:0000256" key="2">
    <source>
        <dbReference type="ARBA" id="ARBA00023015"/>
    </source>
</evidence>
<sequence length="303" mass="33672">MKSTLEEQQAFVAVVDSGSITAAAEQLGLTVSGVSRALNRLERKLETTLLRRTTRRLELTEEGETFLGHARSILAAVDNAEEAIANRHDRPRGRLRINAAPSFMQFVIVPIVGEFRDRYPGITLELDTHDRFIDLLEQRVDLAIRIGELEDSSLHARPLGHSPLRLLASPDYLKRHGAPRGVGDLAHHSLLGFSQLDHLNDWPLLDARGEPFHVKPSLSASSGPTLLALVMSGAGIACLADYMTLAPRRSGALVDVLPEQTRFRTQHINVVYYRQTALSQRARLFMDFLAEKLLDIMIDAHPV</sequence>
<dbReference type="Gene3D" id="1.10.10.10">
    <property type="entry name" value="Winged helix-like DNA-binding domain superfamily/Winged helix DNA-binding domain"/>
    <property type="match status" value="1"/>
</dbReference>
<keyword evidence="2" id="KW-0805">Transcription regulation</keyword>
<dbReference type="SUPFAM" id="SSF46785">
    <property type="entry name" value="Winged helix' DNA-binding domain"/>
    <property type="match status" value="1"/>
</dbReference>
<evidence type="ECO:0000313" key="7">
    <source>
        <dbReference type="Proteomes" id="UP000466024"/>
    </source>
</evidence>
<dbReference type="SUPFAM" id="SSF53850">
    <property type="entry name" value="Periplasmic binding protein-like II"/>
    <property type="match status" value="1"/>
</dbReference>
<organism evidence="6 7">
    <name type="scientific">Salinicola corii</name>
    <dbReference type="NCBI Taxonomy" id="2606937"/>
    <lineage>
        <taxon>Bacteria</taxon>
        <taxon>Pseudomonadati</taxon>
        <taxon>Pseudomonadota</taxon>
        <taxon>Gammaproteobacteria</taxon>
        <taxon>Oceanospirillales</taxon>
        <taxon>Halomonadaceae</taxon>
        <taxon>Salinicola</taxon>
    </lineage>
</organism>
<dbReference type="Proteomes" id="UP000466024">
    <property type="component" value="Unassembled WGS sequence"/>
</dbReference>
<evidence type="ECO:0000259" key="5">
    <source>
        <dbReference type="PROSITE" id="PS50931"/>
    </source>
</evidence>
<dbReference type="InterPro" id="IPR005119">
    <property type="entry name" value="LysR_subst-bd"/>
</dbReference>
<feature type="domain" description="HTH lysR-type" evidence="5">
    <location>
        <begin position="9"/>
        <end position="60"/>
    </location>
</feature>
<dbReference type="PROSITE" id="PS50931">
    <property type="entry name" value="HTH_LYSR"/>
    <property type="match status" value="1"/>
</dbReference>
<dbReference type="GO" id="GO:0003700">
    <property type="term" value="F:DNA-binding transcription factor activity"/>
    <property type="evidence" value="ECO:0007669"/>
    <property type="project" value="InterPro"/>
</dbReference>
<dbReference type="Pfam" id="PF03466">
    <property type="entry name" value="LysR_substrate"/>
    <property type="match status" value="1"/>
</dbReference>
<reference evidence="6 7" key="1">
    <citation type="submission" date="2019-08" db="EMBL/GenBank/DDBJ databases">
        <title>Bioinformatics analysis of the strain L3 and L5.</title>
        <authorList>
            <person name="Li X."/>
        </authorList>
    </citation>
    <scope>NUCLEOTIDE SEQUENCE [LARGE SCALE GENOMIC DNA]</scope>
    <source>
        <strain evidence="6 7">L3</strain>
    </source>
</reference>
<comment type="similarity">
    <text evidence="1">Belongs to the LysR transcriptional regulatory family.</text>
</comment>
<keyword evidence="3" id="KW-0238">DNA-binding</keyword>
<evidence type="ECO:0000256" key="1">
    <source>
        <dbReference type="ARBA" id="ARBA00009437"/>
    </source>
</evidence>
<dbReference type="PANTHER" id="PTHR30537:SF20">
    <property type="entry name" value="TRANSCRIPTIONAL REGULATORY PROTEIN"/>
    <property type="match status" value="1"/>
</dbReference>
<dbReference type="Pfam" id="PF00126">
    <property type="entry name" value="HTH_1"/>
    <property type="match status" value="1"/>
</dbReference>
<keyword evidence="7" id="KW-1185">Reference proteome</keyword>
<accession>A0A640WA15</accession>
<evidence type="ECO:0000256" key="4">
    <source>
        <dbReference type="ARBA" id="ARBA00023163"/>
    </source>
</evidence>
<dbReference type="InterPro" id="IPR036390">
    <property type="entry name" value="WH_DNA-bd_sf"/>
</dbReference>
<dbReference type="InterPro" id="IPR036388">
    <property type="entry name" value="WH-like_DNA-bd_sf"/>
</dbReference>
<dbReference type="EMBL" id="VTPX01000014">
    <property type="protein sequence ID" value="KAA0015993.1"/>
    <property type="molecule type" value="Genomic_DNA"/>
</dbReference>
<protein>
    <submittedName>
        <fullName evidence="6">LysR family transcriptional regulator</fullName>
    </submittedName>
</protein>
<dbReference type="FunFam" id="1.10.10.10:FF:000001">
    <property type="entry name" value="LysR family transcriptional regulator"/>
    <property type="match status" value="1"/>
</dbReference>
<evidence type="ECO:0000256" key="3">
    <source>
        <dbReference type="ARBA" id="ARBA00023125"/>
    </source>
</evidence>
<comment type="caution">
    <text evidence="6">The sequence shown here is derived from an EMBL/GenBank/DDBJ whole genome shotgun (WGS) entry which is preliminary data.</text>
</comment>
<name>A0A640WA15_9GAMM</name>
<dbReference type="AlphaFoldDB" id="A0A640WA15"/>
<dbReference type="PANTHER" id="PTHR30537">
    <property type="entry name" value="HTH-TYPE TRANSCRIPTIONAL REGULATOR"/>
    <property type="match status" value="1"/>
</dbReference>
<dbReference type="InterPro" id="IPR058163">
    <property type="entry name" value="LysR-type_TF_proteobact-type"/>
</dbReference>
<proteinExistence type="inferred from homology"/>